<reference evidence="1" key="1">
    <citation type="submission" date="2020-11" db="EMBL/GenBank/DDBJ databases">
        <authorList>
            <person name="Tran Van P."/>
        </authorList>
    </citation>
    <scope>NUCLEOTIDE SEQUENCE</scope>
</reference>
<accession>A0A7R9K2V1</accession>
<organism evidence="1">
    <name type="scientific">Timema genevievae</name>
    <name type="common">Walking stick</name>
    <dbReference type="NCBI Taxonomy" id="629358"/>
    <lineage>
        <taxon>Eukaryota</taxon>
        <taxon>Metazoa</taxon>
        <taxon>Ecdysozoa</taxon>
        <taxon>Arthropoda</taxon>
        <taxon>Hexapoda</taxon>
        <taxon>Insecta</taxon>
        <taxon>Pterygota</taxon>
        <taxon>Neoptera</taxon>
        <taxon>Polyneoptera</taxon>
        <taxon>Phasmatodea</taxon>
        <taxon>Timematodea</taxon>
        <taxon>Timematoidea</taxon>
        <taxon>Timematidae</taxon>
        <taxon>Timema</taxon>
    </lineage>
</organism>
<name>A0A7R9K2V1_TIMGE</name>
<gene>
    <name evidence="1" type="ORF">TGEB3V08_LOCUS7861</name>
</gene>
<proteinExistence type="predicted"/>
<dbReference type="EMBL" id="OE842716">
    <property type="protein sequence ID" value="CAD7601170.1"/>
    <property type="molecule type" value="Genomic_DNA"/>
</dbReference>
<evidence type="ECO:0000313" key="1">
    <source>
        <dbReference type="EMBL" id="CAD7601170.1"/>
    </source>
</evidence>
<protein>
    <submittedName>
        <fullName evidence="1">Uncharacterized protein</fullName>
    </submittedName>
</protein>
<dbReference type="AlphaFoldDB" id="A0A7R9K2V1"/>
<sequence>MPETMLQEVKNRLLPSSQKSLRKLSQKTMQDAIMKLVMHSFGIDEFIKAVAALKLLREKCKELLPVIHFHYNELLEIPKKCHLSSPALYLHLYSDQPMTAQPLLAVDLGLMREKHTGEDFSTSGMGRKWLIDVPLYKTIGSGDVFRSRKGTLFFRAVTKIQAERMPYLAATCRLGSKQPSNSSNSEATIPPCGKNSSLLAGTRFQVPDGKPMQVGENNLHRRLRVSRKCCHAFPPYVSSFSTSKATWSRLIPCNSIPRVTFLFSALVLSMATVQVTKSSAEWDYEVQELTAWLSGKFSSVMYAQNIHRKSRSIQNNIGLISVVENPDSTVTEEDAENFFRNSVVKVTDSGQDLMDAENLESFALSKDNTTSYT</sequence>